<evidence type="ECO:0000313" key="8">
    <source>
        <dbReference type="Proteomes" id="UP000184612"/>
    </source>
</evidence>
<dbReference type="PANTHER" id="PTHR11061:SF30">
    <property type="entry name" value="TRNA (URACIL(54)-C(5))-METHYLTRANSFERASE"/>
    <property type="match status" value="1"/>
</dbReference>
<dbReference type="GO" id="GO:0001510">
    <property type="term" value="P:RNA methylation"/>
    <property type="evidence" value="ECO:0007669"/>
    <property type="project" value="UniProtKB-ARBA"/>
</dbReference>
<feature type="binding site" evidence="4">
    <location>
        <position position="311"/>
    </location>
    <ligand>
        <name>S-adenosyl-L-methionine</name>
        <dbReference type="ChEBI" id="CHEBI:59789"/>
    </ligand>
</feature>
<dbReference type="InterPro" id="IPR029063">
    <property type="entry name" value="SAM-dependent_MTases_sf"/>
</dbReference>
<dbReference type="PROSITE" id="PS50926">
    <property type="entry name" value="TRAM"/>
    <property type="match status" value="1"/>
</dbReference>
<dbReference type="NCBIfam" id="TIGR00479">
    <property type="entry name" value="rumA"/>
    <property type="match status" value="1"/>
</dbReference>
<dbReference type="GO" id="GO:0008757">
    <property type="term" value="F:S-adenosylmethionine-dependent methyltransferase activity"/>
    <property type="evidence" value="ECO:0007669"/>
    <property type="project" value="UniProtKB-ARBA"/>
</dbReference>
<dbReference type="SUPFAM" id="SSF53335">
    <property type="entry name" value="S-adenosyl-L-methionine-dependent methyltransferases"/>
    <property type="match status" value="1"/>
</dbReference>
<evidence type="ECO:0000256" key="5">
    <source>
        <dbReference type="PROSITE-ProRule" id="PRU10015"/>
    </source>
</evidence>
<keyword evidence="2 4" id="KW-0808">Transferase</keyword>
<dbReference type="GO" id="GO:0006396">
    <property type="term" value="P:RNA processing"/>
    <property type="evidence" value="ECO:0007669"/>
    <property type="project" value="InterPro"/>
</dbReference>
<evidence type="ECO:0000256" key="3">
    <source>
        <dbReference type="ARBA" id="ARBA00022691"/>
    </source>
</evidence>
<dbReference type="RefSeq" id="WP_073586997.1">
    <property type="nucleotide sequence ID" value="NZ_FRFD01000003.1"/>
</dbReference>
<dbReference type="InterPro" id="IPR012340">
    <property type="entry name" value="NA-bd_OB-fold"/>
</dbReference>
<sequence>MKKGTQYTGTVERIDFPGKGIVNIEGEKVVIKDTITGQKVSFAISKARKGKKEGRLLEVVEKSPLETVEAKCRHFGPCGGCNYQTIPYETQLNIKEDQVKRLLGAVTEELPFQGIKGSPKQWEYRNKMEFSFGDEVKDGPLSLGLHKKGSFHDIITTSGCCIVHSDYNKILTCVLECSRELGLPFYRKMSHIGYLRHLLVRRAEKTGEILINLITSSQWELCTSANEETDGQIPDTKKKDTLSEAGMLEELKTRLLSLPIDGKIVGFLHTVNDSQADIVKSDRTDIIYGQDYFYEELLGLTFKISTFSFFQTNSLGAEVLYDTAREFVGETKDKLIFDLYSGTGTIAQLLAPVAKKVIGVEIVEEAVIAAKENAALNNLDNCEFIAGDVLKVIDTIEERPDLIVLDPPRDGVNPKALEKIIQYGVERIVYISCKPTSLARDLVVLQEKGYRVEKVCCVDMFPNTGHVETVVLMSRKDK</sequence>
<dbReference type="PANTHER" id="PTHR11061">
    <property type="entry name" value="RNA M5U METHYLTRANSFERASE"/>
    <property type="match status" value="1"/>
</dbReference>
<dbReference type="Pfam" id="PF05958">
    <property type="entry name" value="tRNA_U5-meth_tr"/>
    <property type="match status" value="1"/>
</dbReference>
<keyword evidence="1 4" id="KW-0489">Methyltransferase</keyword>
<organism evidence="7 8">
    <name type="scientific">Anaerocolumna xylanovorans DSM 12503</name>
    <dbReference type="NCBI Taxonomy" id="1121345"/>
    <lineage>
        <taxon>Bacteria</taxon>
        <taxon>Bacillati</taxon>
        <taxon>Bacillota</taxon>
        <taxon>Clostridia</taxon>
        <taxon>Lachnospirales</taxon>
        <taxon>Lachnospiraceae</taxon>
        <taxon>Anaerocolumna</taxon>
    </lineage>
</organism>
<dbReference type="AlphaFoldDB" id="A0A1M7XX59"/>
<accession>A0A1M7XX59</accession>
<evidence type="ECO:0000256" key="1">
    <source>
        <dbReference type="ARBA" id="ARBA00022603"/>
    </source>
</evidence>
<keyword evidence="3 4" id="KW-0949">S-adenosyl-L-methionine</keyword>
<dbReference type="InterPro" id="IPR030390">
    <property type="entry name" value="MeTrfase_TrmA_AS"/>
</dbReference>
<reference evidence="7 8" key="1">
    <citation type="submission" date="2016-12" db="EMBL/GenBank/DDBJ databases">
        <authorList>
            <person name="Song W.-J."/>
            <person name="Kurnit D.M."/>
        </authorList>
    </citation>
    <scope>NUCLEOTIDE SEQUENCE [LARGE SCALE GENOMIC DNA]</scope>
    <source>
        <strain evidence="7 8">DSM 12503</strain>
    </source>
</reference>
<evidence type="ECO:0000313" key="7">
    <source>
        <dbReference type="EMBL" id="SHO43461.1"/>
    </source>
</evidence>
<dbReference type="OrthoDB" id="9804590at2"/>
<dbReference type="Proteomes" id="UP000184612">
    <property type="component" value="Unassembled WGS sequence"/>
</dbReference>
<evidence type="ECO:0000256" key="2">
    <source>
        <dbReference type="ARBA" id="ARBA00022679"/>
    </source>
</evidence>
<feature type="binding site" evidence="4">
    <location>
        <position position="340"/>
    </location>
    <ligand>
        <name>S-adenosyl-L-methionine</name>
        <dbReference type="ChEBI" id="CHEBI:59789"/>
    </ligand>
</feature>
<feature type="binding site" evidence="4">
    <location>
        <position position="361"/>
    </location>
    <ligand>
        <name>S-adenosyl-L-methionine</name>
        <dbReference type="ChEBI" id="CHEBI:59789"/>
    </ligand>
</feature>
<dbReference type="GO" id="GO:0008173">
    <property type="term" value="F:RNA methyltransferase activity"/>
    <property type="evidence" value="ECO:0007669"/>
    <property type="project" value="InterPro"/>
</dbReference>
<name>A0A1M7XX59_9FIRM</name>
<feature type="binding site" evidence="4">
    <location>
        <position position="406"/>
    </location>
    <ligand>
        <name>S-adenosyl-L-methionine</name>
        <dbReference type="ChEBI" id="CHEBI:59789"/>
    </ligand>
</feature>
<proteinExistence type="inferred from homology"/>
<evidence type="ECO:0000259" key="6">
    <source>
        <dbReference type="PROSITE" id="PS50926"/>
    </source>
</evidence>
<dbReference type="STRING" id="1121345.SAMN02745217_00252"/>
<comment type="similarity">
    <text evidence="4">Belongs to the class I-like SAM-binding methyltransferase superfamily. RNA M5U methyltransferase family.</text>
</comment>
<dbReference type="InterPro" id="IPR002792">
    <property type="entry name" value="TRAM_dom"/>
</dbReference>
<dbReference type="CDD" id="cd02440">
    <property type="entry name" value="AdoMet_MTases"/>
    <property type="match status" value="1"/>
</dbReference>
<evidence type="ECO:0000256" key="4">
    <source>
        <dbReference type="PROSITE-ProRule" id="PRU01024"/>
    </source>
</evidence>
<protein>
    <submittedName>
        <fullName evidence="7">23S rRNA (Uracil-5-)-methyltransferase RumA</fullName>
    </submittedName>
</protein>
<dbReference type="PROSITE" id="PS01230">
    <property type="entry name" value="TRMA_1"/>
    <property type="match status" value="1"/>
</dbReference>
<dbReference type="InterPro" id="IPR010280">
    <property type="entry name" value="U5_MeTrfase_fam"/>
</dbReference>
<keyword evidence="8" id="KW-1185">Reference proteome</keyword>
<feature type="domain" description="TRAM" evidence="6">
    <location>
        <begin position="1"/>
        <end position="58"/>
    </location>
</feature>
<dbReference type="Gene3D" id="3.40.50.150">
    <property type="entry name" value="Vaccinia Virus protein VP39"/>
    <property type="match status" value="1"/>
</dbReference>
<feature type="active site" description="Nucleophile" evidence="4">
    <location>
        <position position="433"/>
    </location>
</feature>
<dbReference type="SUPFAM" id="SSF50249">
    <property type="entry name" value="Nucleic acid-binding proteins"/>
    <property type="match status" value="1"/>
</dbReference>
<dbReference type="Gene3D" id="2.40.50.140">
    <property type="entry name" value="Nucleic acid-binding proteins"/>
    <property type="match status" value="1"/>
</dbReference>
<dbReference type="FunFam" id="3.40.50.150:FF:000009">
    <property type="entry name" value="23S rRNA (Uracil(1939)-C(5))-methyltransferase RlmD"/>
    <property type="match status" value="1"/>
</dbReference>
<dbReference type="EMBL" id="FRFD01000003">
    <property type="protein sequence ID" value="SHO43461.1"/>
    <property type="molecule type" value="Genomic_DNA"/>
</dbReference>
<feature type="active site" evidence="5">
    <location>
        <position position="433"/>
    </location>
</feature>
<dbReference type="Gene3D" id="2.40.50.1070">
    <property type="match status" value="1"/>
</dbReference>
<gene>
    <name evidence="7" type="ORF">SAMN02745217_00252</name>
</gene>
<dbReference type="PROSITE" id="PS51687">
    <property type="entry name" value="SAM_MT_RNA_M5U"/>
    <property type="match status" value="1"/>
</dbReference>